<reference evidence="3 4" key="1">
    <citation type="journal article" date="2018" name="PLoS ONE">
        <title>The draft genome of Kipferlia bialata reveals reductive genome evolution in fornicate parasites.</title>
        <authorList>
            <person name="Tanifuji G."/>
            <person name="Takabayashi S."/>
            <person name="Kume K."/>
            <person name="Takagi M."/>
            <person name="Nakayama T."/>
            <person name="Kamikawa R."/>
            <person name="Inagaki Y."/>
            <person name="Hashimoto T."/>
        </authorList>
    </citation>
    <scope>NUCLEOTIDE SEQUENCE [LARGE SCALE GENOMIC DNA]</scope>
    <source>
        <strain evidence="3">NY0173</strain>
    </source>
</reference>
<gene>
    <name evidence="3" type="ORF">KIPB_009544</name>
</gene>
<protein>
    <recommendedName>
        <fullName evidence="2">Glucosyltransferase 24 catalytic domain-containing protein</fullName>
    </recommendedName>
</protein>
<feature type="non-terminal residue" evidence="3">
    <location>
        <position position="1"/>
    </location>
</feature>
<dbReference type="AlphaFoldDB" id="A0A9K3D2I2"/>
<dbReference type="Proteomes" id="UP000265618">
    <property type="component" value="Unassembled WGS sequence"/>
</dbReference>
<dbReference type="Pfam" id="PF18404">
    <property type="entry name" value="Glyco_transf_24"/>
    <property type="match status" value="1"/>
</dbReference>
<dbReference type="InterPro" id="IPR009448">
    <property type="entry name" value="UDP-g_GGtrans"/>
</dbReference>
<dbReference type="GO" id="GO:0003980">
    <property type="term" value="F:UDP-glucose:glycoprotein glucosyltransferase activity"/>
    <property type="evidence" value="ECO:0007669"/>
    <property type="project" value="InterPro"/>
</dbReference>
<dbReference type="PANTHER" id="PTHR11226:SF0">
    <property type="entry name" value="UDP-GLUCOSE:GLYCOPROTEIN GLUCOSYLTRANSFERASE"/>
    <property type="match status" value="1"/>
</dbReference>
<dbReference type="OrthoDB" id="27683at2759"/>
<evidence type="ECO:0000256" key="1">
    <source>
        <dbReference type="ARBA" id="ARBA00001913"/>
    </source>
</evidence>
<dbReference type="GO" id="GO:0018279">
    <property type="term" value="P:protein N-linked glycosylation via asparagine"/>
    <property type="evidence" value="ECO:0007669"/>
    <property type="project" value="TreeGrafter"/>
</dbReference>
<proteinExistence type="predicted"/>
<comment type="cofactor">
    <cofactor evidence="1">
        <name>Ca(2+)</name>
        <dbReference type="ChEBI" id="CHEBI:29108"/>
    </cofactor>
</comment>
<dbReference type="SUPFAM" id="SSF53448">
    <property type="entry name" value="Nucleotide-diphospho-sugar transferases"/>
    <property type="match status" value="1"/>
</dbReference>
<evidence type="ECO:0000313" key="4">
    <source>
        <dbReference type="Proteomes" id="UP000265618"/>
    </source>
</evidence>
<dbReference type="GO" id="GO:0051082">
    <property type="term" value="F:unfolded protein binding"/>
    <property type="evidence" value="ECO:0007669"/>
    <property type="project" value="TreeGrafter"/>
</dbReference>
<accession>A0A9K3D2I2</accession>
<dbReference type="GO" id="GO:0005783">
    <property type="term" value="C:endoplasmic reticulum"/>
    <property type="evidence" value="ECO:0007669"/>
    <property type="project" value="TreeGrafter"/>
</dbReference>
<dbReference type="PANTHER" id="PTHR11226">
    <property type="entry name" value="UDP-GLUCOSE GLYCOPROTEIN:GLUCOSYLTRANSFERASE"/>
    <property type="match status" value="1"/>
</dbReference>
<dbReference type="InterPro" id="IPR040497">
    <property type="entry name" value="Glyco_transf_24"/>
</dbReference>
<dbReference type="InterPro" id="IPR029044">
    <property type="entry name" value="Nucleotide-diphossugar_trans"/>
</dbReference>
<dbReference type="Gene3D" id="3.90.550.10">
    <property type="entry name" value="Spore Coat Polysaccharide Biosynthesis Protein SpsA, Chain A"/>
    <property type="match status" value="1"/>
</dbReference>
<organism evidence="3 4">
    <name type="scientific">Kipferlia bialata</name>
    <dbReference type="NCBI Taxonomy" id="797122"/>
    <lineage>
        <taxon>Eukaryota</taxon>
        <taxon>Metamonada</taxon>
        <taxon>Carpediemonas-like organisms</taxon>
        <taxon>Kipferlia</taxon>
    </lineage>
</organism>
<feature type="domain" description="Glucosyltransferase 24 catalytic" evidence="2">
    <location>
        <begin position="1"/>
        <end position="170"/>
    </location>
</feature>
<dbReference type="GO" id="GO:0036503">
    <property type="term" value="P:ERAD pathway"/>
    <property type="evidence" value="ECO:0007669"/>
    <property type="project" value="TreeGrafter"/>
</dbReference>
<sequence>VIYVDADAVWRHDIGALYDTPQLHPLAGVPHGTSRDDMAEWRYFEGGWWQDQLEHRANKDFWILCMFTFIPSMLRTSDVMPLIRANYMELCTHGLSLEGVDQDLVNIVNGDVEGQSLDPRWATCFTWATEEEVQRAWMVDTCADPLVPGTKVELMERHVPEWDTLRETVRGMYR</sequence>
<name>A0A9K3D2I2_9EUKA</name>
<evidence type="ECO:0000259" key="2">
    <source>
        <dbReference type="Pfam" id="PF18404"/>
    </source>
</evidence>
<comment type="caution">
    <text evidence="3">The sequence shown here is derived from an EMBL/GenBank/DDBJ whole genome shotgun (WGS) entry which is preliminary data.</text>
</comment>
<keyword evidence="4" id="KW-1185">Reference proteome</keyword>
<evidence type="ECO:0000313" key="3">
    <source>
        <dbReference type="EMBL" id="GIQ87497.1"/>
    </source>
</evidence>
<dbReference type="EMBL" id="BDIP01003276">
    <property type="protein sequence ID" value="GIQ87497.1"/>
    <property type="molecule type" value="Genomic_DNA"/>
</dbReference>